<evidence type="ECO:0000256" key="5">
    <source>
        <dbReference type="PROSITE-ProRule" id="PRU00042"/>
    </source>
</evidence>
<dbReference type="PROSITE" id="PS50157">
    <property type="entry name" value="ZINC_FINGER_C2H2_2"/>
    <property type="match status" value="6"/>
</dbReference>
<proteinExistence type="predicted"/>
<gene>
    <name evidence="9" type="ORF">NQ317_011606</name>
</gene>
<name>A0ABQ9J8R6_9CUCU</name>
<dbReference type="PANTHER" id="PTHR24403:SF67">
    <property type="entry name" value="FI01116P-RELATED"/>
    <property type="match status" value="1"/>
</dbReference>
<dbReference type="Pfam" id="PF00096">
    <property type="entry name" value="zf-C2H2"/>
    <property type="match status" value="6"/>
</dbReference>
<dbReference type="SMART" id="SM00355">
    <property type="entry name" value="ZnF_C2H2"/>
    <property type="match status" value="7"/>
</dbReference>
<reference evidence="9" key="1">
    <citation type="journal article" date="2023" name="Insect Mol. Biol.">
        <title>Genome sequencing provides insights into the evolution of gene families encoding plant cell wall-degrading enzymes in longhorned beetles.</title>
        <authorList>
            <person name="Shin N.R."/>
            <person name="Okamura Y."/>
            <person name="Kirsch R."/>
            <person name="Pauchet Y."/>
        </authorList>
    </citation>
    <scope>NUCLEOTIDE SEQUENCE</scope>
    <source>
        <strain evidence="9">MMC_N1</strain>
    </source>
</reference>
<feature type="binding site" evidence="6">
    <location>
        <position position="16"/>
    </location>
    <ligand>
        <name>Zn(2+)</name>
        <dbReference type="ChEBI" id="CHEBI:29105"/>
    </ligand>
</feature>
<feature type="domain" description="C2H2-type" evidence="7">
    <location>
        <begin position="217"/>
        <end position="244"/>
    </location>
</feature>
<feature type="domain" description="C2H2-type" evidence="7">
    <location>
        <begin position="273"/>
        <end position="300"/>
    </location>
</feature>
<dbReference type="SUPFAM" id="SSF57667">
    <property type="entry name" value="beta-beta-alpha zinc fingers"/>
    <property type="match status" value="4"/>
</dbReference>
<evidence type="ECO:0000256" key="3">
    <source>
        <dbReference type="ARBA" id="ARBA00022771"/>
    </source>
</evidence>
<evidence type="ECO:0000256" key="1">
    <source>
        <dbReference type="ARBA" id="ARBA00022723"/>
    </source>
</evidence>
<feature type="binding site" evidence="6">
    <location>
        <position position="62"/>
    </location>
    <ligand>
        <name>Zn(2+)</name>
        <dbReference type="ChEBI" id="CHEBI:29105"/>
    </ligand>
</feature>
<dbReference type="InterPro" id="IPR013087">
    <property type="entry name" value="Znf_C2H2_type"/>
</dbReference>
<dbReference type="Gene3D" id="3.30.160.60">
    <property type="entry name" value="Classic Zinc Finger"/>
    <property type="match status" value="5"/>
</dbReference>
<keyword evidence="1 6" id="KW-0479">Metal-binding</keyword>
<dbReference type="SUPFAM" id="SSF57716">
    <property type="entry name" value="Glucocorticoid receptor-like (DNA-binding domain)"/>
    <property type="match status" value="1"/>
</dbReference>
<dbReference type="PROSITE" id="PS51915">
    <property type="entry name" value="ZAD"/>
    <property type="match status" value="1"/>
</dbReference>
<evidence type="ECO:0000256" key="2">
    <source>
        <dbReference type="ARBA" id="ARBA00022737"/>
    </source>
</evidence>
<keyword evidence="4 6" id="KW-0862">Zinc</keyword>
<comment type="caution">
    <text evidence="9">The sequence shown here is derived from an EMBL/GenBank/DDBJ whole genome shotgun (WGS) entry which is preliminary data.</text>
</comment>
<sequence length="418" mass="48139">MESHLILTQNNLCRSCMSPGINLTSLFNILSIANKEETLNSILLKCTSIQVTPNDIYPQYICDICLEKLTSAYLFREQCYQSHERFGQLYQNGNVIYSCLKEGNNFGTNISAQQINGDKPLNNIVNVSNNINILYKEETVEKNEIEKIESFSDDFQTCDSNYNDITDGEIENYADEVNYGITPAVKEYDSNEENQNIKENKDCVSEENKSFVTPDRYTCSDCTKIFYSKYAMRRHKKVHSDSEQLKCRVCQKQFTRASDVKRHMSTHTGEKPFSCMICHTSFTQSGSLAVHMRKHEEFKSVRKVKKRLEDKPHLCSICGMSFKHSSSLTVHVRRHIGDKPYGCNICNMSRSEAHEITFQCEKPHKCSVCHKTFADPKNLKQHKNIHSQDKPYLCIMCGKSFRRSHHLKSHMNIHAKGS</sequence>
<feature type="domain" description="C2H2-type" evidence="7">
    <location>
        <begin position="245"/>
        <end position="272"/>
    </location>
</feature>
<dbReference type="PANTHER" id="PTHR24403">
    <property type="entry name" value="ZINC FINGER PROTEIN"/>
    <property type="match status" value="1"/>
</dbReference>
<dbReference type="PROSITE" id="PS00028">
    <property type="entry name" value="ZINC_FINGER_C2H2_1"/>
    <property type="match status" value="6"/>
</dbReference>
<evidence type="ECO:0000313" key="9">
    <source>
        <dbReference type="EMBL" id="KAJ8974087.1"/>
    </source>
</evidence>
<feature type="domain" description="C2H2-type" evidence="7">
    <location>
        <begin position="364"/>
        <end position="391"/>
    </location>
</feature>
<dbReference type="InterPro" id="IPR036236">
    <property type="entry name" value="Znf_C2H2_sf"/>
</dbReference>
<feature type="binding site" evidence="6">
    <location>
        <position position="65"/>
    </location>
    <ligand>
        <name>Zn(2+)</name>
        <dbReference type="ChEBI" id="CHEBI:29105"/>
    </ligand>
</feature>
<feature type="binding site" evidence="6">
    <location>
        <position position="13"/>
    </location>
    <ligand>
        <name>Zn(2+)</name>
        <dbReference type="ChEBI" id="CHEBI:29105"/>
    </ligand>
</feature>
<dbReference type="EMBL" id="JAPWTJ010001057">
    <property type="protein sequence ID" value="KAJ8974087.1"/>
    <property type="molecule type" value="Genomic_DNA"/>
</dbReference>
<dbReference type="InterPro" id="IPR012934">
    <property type="entry name" value="Znf_AD"/>
</dbReference>
<organism evidence="9 10">
    <name type="scientific">Molorchus minor</name>
    <dbReference type="NCBI Taxonomy" id="1323400"/>
    <lineage>
        <taxon>Eukaryota</taxon>
        <taxon>Metazoa</taxon>
        <taxon>Ecdysozoa</taxon>
        <taxon>Arthropoda</taxon>
        <taxon>Hexapoda</taxon>
        <taxon>Insecta</taxon>
        <taxon>Pterygota</taxon>
        <taxon>Neoptera</taxon>
        <taxon>Endopterygota</taxon>
        <taxon>Coleoptera</taxon>
        <taxon>Polyphaga</taxon>
        <taxon>Cucujiformia</taxon>
        <taxon>Chrysomeloidea</taxon>
        <taxon>Cerambycidae</taxon>
        <taxon>Lamiinae</taxon>
        <taxon>Monochamini</taxon>
        <taxon>Molorchus</taxon>
    </lineage>
</organism>
<feature type="domain" description="C2H2-type" evidence="7">
    <location>
        <begin position="313"/>
        <end position="340"/>
    </location>
</feature>
<dbReference type="Pfam" id="PF07776">
    <property type="entry name" value="zf-AD"/>
    <property type="match status" value="1"/>
</dbReference>
<evidence type="ECO:0000259" key="7">
    <source>
        <dbReference type="PROSITE" id="PS50157"/>
    </source>
</evidence>
<evidence type="ECO:0000256" key="6">
    <source>
        <dbReference type="PROSITE-ProRule" id="PRU01263"/>
    </source>
</evidence>
<dbReference type="Gene3D" id="3.40.1800.20">
    <property type="match status" value="1"/>
</dbReference>
<keyword evidence="2" id="KW-0677">Repeat</keyword>
<evidence type="ECO:0000256" key="4">
    <source>
        <dbReference type="ARBA" id="ARBA00022833"/>
    </source>
</evidence>
<protein>
    <submittedName>
        <fullName evidence="9">Uncharacterized protein</fullName>
    </submittedName>
</protein>
<dbReference type="InterPro" id="IPR050688">
    <property type="entry name" value="Zinc_finger/UBP_domain"/>
</dbReference>
<feature type="domain" description="ZAD" evidence="8">
    <location>
        <begin position="11"/>
        <end position="89"/>
    </location>
</feature>
<keyword evidence="3 5" id="KW-0863">Zinc-finger</keyword>
<dbReference type="SMART" id="SM00868">
    <property type="entry name" value="zf-AD"/>
    <property type="match status" value="1"/>
</dbReference>
<evidence type="ECO:0000259" key="8">
    <source>
        <dbReference type="PROSITE" id="PS51915"/>
    </source>
</evidence>
<evidence type="ECO:0000313" key="10">
    <source>
        <dbReference type="Proteomes" id="UP001162164"/>
    </source>
</evidence>
<keyword evidence="10" id="KW-1185">Reference proteome</keyword>
<feature type="domain" description="C2H2-type" evidence="7">
    <location>
        <begin position="392"/>
        <end position="418"/>
    </location>
</feature>
<accession>A0ABQ9J8R6</accession>
<dbReference type="Proteomes" id="UP001162164">
    <property type="component" value="Unassembled WGS sequence"/>
</dbReference>